<evidence type="ECO:0000313" key="1">
    <source>
        <dbReference type="EMBL" id="KAA6304573.1"/>
    </source>
</evidence>
<name>A0A5J4P7J0_9ZZZZ</name>
<sequence>MHYGVDVIYSSFLAPFDEAP</sequence>
<gene>
    <name evidence="1" type="ORF">EZS27_043779</name>
</gene>
<comment type="caution">
    <text evidence="1">The sequence shown here is derived from an EMBL/GenBank/DDBJ whole genome shotgun (WGS) entry which is preliminary data.</text>
</comment>
<organism evidence="1">
    <name type="scientific">termite gut metagenome</name>
    <dbReference type="NCBI Taxonomy" id="433724"/>
    <lineage>
        <taxon>unclassified sequences</taxon>
        <taxon>metagenomes</taxon>
        <taxon>organismal metagenomes</taxon>
    </lineage>
</organism>
<dbReference type="EMBL" id="SNRY01011402">
    <property type="protein sequence ID" value="KAA6304573.1"/>
    <property type="molecule type" value="Genomic_DNA"/>
</dbReference>
<accession>A0A5J4P7J0</accession>
<dbReference type="AlphaFoldDB" id="A0A5J4P7J0"/>
<protein>
    <submittedName>
        <fullName evidence="1">Uncharacterized protein</fullName>
    </submittedName>
</protein>
<proteinExistence type="predicted"/>
<feature type="non-terminal residue" evidence="1">
    <location>
        <position position="20"/>
    </location>
</feature>
<reference evidence="1" key="1">
    <citation type="submission" date="2019-03" db="EMBL/GenBank/DDBJ databases">
        <title>Single cell metagenomics reveals metabolic interactions within the superorganism composed of flagellate Streblomastix strix and complex community of Bacteroidetes bacteria on its surface.</title>
        <authorList>
            <person name="Treitli S.C."/>
            <person name="Kolisko M."/>
            <person name="Husnik F."/>
            <person name="Keeling P."/>
            <person name="Hampl V."/>
        </authorList>
    </citation>
    <scope>NUCLEOTIDE SEQUENCE</scope>
    <source>
        <strain evidence="1">STM</strain>
    </source>
</reference>